<name>A0ABS9KJW9_9BACT</name>
<organism evidence="2 3">
    <name type="scientific">Rhodohalobacter sulfatireducens</name>
    <dbReference type="NCBI Taxonomy" id="2911366"/>
    <lineage>
        <taxon>Bacteria</taxon>
        <taxon>Pseudomonadati</taxon>
        <taxon>Balneolota</taxon>
        <taxon>Balneolia</taxon>
        <taxon>Balneolales</taxon>
        <taxon>Balneolaceae</taxon>
        <taxon>Rhodohalobacter</taxon>
    </lineage>
</organism>
<accession>A0ABS9KJW9</accession>
<dbReference type="InterPro" id="IPR010496">
    <property type="entry name" value="AL/BT2_dom"/>
</dbReference>
<reference evidence="2" key="2">
    <citation type="submission" date="2024-05" db="EMBL/GenBank/DDBJ databases">
        <title>Rhodohalobacter halophilus gen. nov., sp. nov., a moderately halophilic member of the family Balneolaceae.</title>
        <authorList>
            <person name="Xia J."/>
        </authorList>
    </citation>
    <scope>NUCLEOTIDE SEQUENCE</scope>
    <source>
        <strain evidence="2">WB101</strain>
    </source>
</reference>
<dbReference type="Pfam" id="PF06439">
    <property type="entry name" value="3keto-disac_hyd"/>
    <property type="match status" value="1"/>
</dbReference>
<feature type="non-terminal residue" evidence="2">
    <location>
        <position position="219"/>
    </location>
</feature>
<gene>
    <name evidence="2" type="ORF">L6773_21430</name>
</gene>
<dbReference type="EMBL" id="JAKLWS010000107">
    <property type="protein sequence ID" value="MCG2591141.1"/>
    <property type="molecule type" value="Genomic_DNA"/>
</dbReference>
<proteinExistence type="predicted"/>
<comment type="caution">
    <text evidence="2">The sequence shown here is derived from an EMBL/GenBank/DDBJ whole genome shotgun (WGS) entry which is preliminary data.</text>
</comment>
<protein>
    <submittedName>
        <fullName evidence="2">DUF1080 domain-containing protein</fullName>
    </submittedName>
</protein>
<dbReference type="Proteomes" id="UP001165366">
    <property type="component" value="Unassembled WGS sequence"/>
</dbReference>
<evidence type="ECO:0000313" key="3">
    <source>
        <dbReference type="Proteomes" id="UP001165366"/>
    </source>
</evidence>
<keyword evidence="3" id="KW-1185">Reference proteome</keyword>
<evidence type="ECO:0000259" key="1">
    <source>
        <dbReference type="Pfam" id="PF06439"/>
    </source>
</evidence>
<dbReference type="Gene3D" id="2.60.120.560">
    <property type="entry name" value="Exo-inulinase, domain 1"/>
    <property type="match status" value="1"/>
</dbReference>
<reference evidence="2" key="1">
    <citation type="submission" date="2022-01" db="EMBL/GenBank/DDBJ databases">
        <authorList>
            <person name="Wang Y."/>
        </authorList>
    </citation>
    <scope>NUCLEOTIDE SEQUENCE</scope>
    <source>
        <strain evidence="2">WB101</strain>
    </source>
</reference>
<sequence length="219" mass="24831">MILAGIGPVTAQDQENGEWIDLFNGENLENWIIKFAGYPVGENFNNTFRVEDGLLTASYDEWDQWDSQFGHIFYDQSFSHYILRVEYRFVGEQVEGGPGWAFRNNGLMLHSQHPETMTLDQSFPVSIETQLLGGNGTDERTTLNTCTPGTNIVMDGELITQHCVSSTSQTYHGDQWVTVEIEMRGSNVVRHKIDGEVVFEYTNPQLDTEDADAQHLMEV</sequence>
<feature type="domain" description="3-keto-alpha-glucoside-1,2-lyase/3-keto-2-hydroxy-glucal hydratase" evidence="1">
    <location>
        <begin position="18"/>
        <end position="211"/>
    </location>
</feature>
<evidence type="ECO:0000313" key="2">
    <source>
        <dbReference type="EMBL" id="MCG2591141.1"/>
    </source>
</evidence>